<organism evidence="2 3">
    <name type="scientific">Lithocarpus litseifolius</name>
    <dbReference type="NCBI Taxonomy" id="425828"/>
    <lineage>
        <taxon>Eukaryota</taxon>
        <taxon>Viridiplantae</taxon>
        <taxon>Streptophyta</taxon>
        <taxon>Embryophyta</taxon>
        <taxon>Tracheophyta</taxon>
        <taxon>Spermatophyta</taxon>
        <taxon>Magnoliopsida</taxon>
        <taxon>eudicotyledons</taxon>
        <taxon>Gunneridae</taxon>
        <taxon>Pentapetalae</taxon>
        <taxon>rosids</taxon>
        <taxon>fabids</taxon>
        <taxon>Fagales</taxon>
        <taxon>Fagaceae</taxon>
        <taxon>Lithocarpus</taxon>
    </lineage>
</organism>
<reference evidence="2 3" key="1">
    <citation type="submission" date="2024-01" db="EMBL/GenBank/DDBJ databases">
        <title>A telomere-to-telomere, gap-free genome of sweet tea (Lithocarpus litseifolius).</title>
        <authorList>
            <person name="Zhou J."/>
        </authorList>
    </citation>
    <scope>NUCLEOTIDE SEQUENCE [LARGE SCALE GENOMIC DNA]</scope>
    <source>
        <strain evidence="2">Zhou-2022a</strain>
        <tissue evidence="2">Leaf</tissue>
    </source>
</reference>
<proteinExistence type="predicted"/>
<dbReference type="AlphaFoldDB" id="A0AAW2CH14"/>
<dbReference type="Proteomes" id="UP001459277">
    <property type="component" value="Unassembled WGS sequence"/>
</dbReference>
<protein>
    <submittedName>
        <fullName evidence="2">Uncharacterized protein</fullName>
    </submittedName>
</protein>
<feature type="region of interest" description="Disordered" evidence="1">
    <location>
        <begin position="170"/>
        <end position="191"/>
    </location>
</feature>
<evidence type="ECO:0000313" key="2">
    <source>
        <dbReference type="EMBL" id="KAK9997388.1"/>
    </source>
</evidence>
<gene>
    <name evidence="2" type="ORF">SO802_022074</name>
</gene>
<keyword evidence="3" id="KW-1185">Reference proteome</keyword>
<evidence type="ECO:0000256" key="1">
    <source>
        <dbReference type="SAM" id="MobiDB-lite"/>
    </source>
</evidence>
<dbReference type="EMBL" id="JAZDWU010000007">
    <property type="protein sequence ID" value="KAK9997388.1"/>
    <property type="molecule type" value="Genomic_DNA"/>
</dbReference>
<accession>A0AAW2CH14</accession>
<comment type="caution">
    <text evidence="2">The sequence shown here is derived from an EMBL/GenBank/DDBJ whole genome shotgun (WGS) entry which is preliminary data.</text>
</comment>
<name>A0AAW2CH14_9ROSI</name>
<sequence>MKEISEVSSHEMVNRHIHKLVQVLGESMHITSQYLASEEKAVIATSKAEALEAEASGLRKDLITAMDESNSSKEKIKVLTKELEGVKQLVKQKDELLAAAGQKMKNAMAKAVCAFQTTDEYNAILFGWYFKGFKLLWRYLIKHGPGTDLKKLDFEIIDKEIEANEAAQAAQAAVSASEDPKLGKDDDSAAP</sequence>
<feature type="compositionally biased region" description="Basic and acidic residues" evidence="1">
    <location>
        <begin position="178"/>
        <end position="191"/>
    </location>
</feature>
<evidence type="ECO:0000313" key="3">
    <source>
        <dbReference type="Proteomes" id="UP001459277"/>
    </source>
</evidence>